<dbReference type="RefSeq" id="WP_202154983.1">
    <property type="nucleotide sequence ID" value="NZ_BQVK01000025.1"/>
</dbReference>
<keyword evidence="2" id="KW-0614">Plasmid</keyword>
<dbReference type="EMBL" id="JAYGOJ010000006">
    <property type="protein sequence ID" value="MEA9434720.1"/>
    <property type="molecule type" value="Genomic_DNA"/>
</dbReference>
<dbReference type="EMBL" id="CP068231">
    <property type="protein sequence ID" value="QQX12721.1"/>
    <property type="molecule type" value="Genomic_DNA"/>
</dbReference>
<evidence type="ECO:0000313" key="1">
    <source>
        <dbReference type="EMBL" id="MEA9434720.1"/>
    </source>
</evidence>
<evidence type="ECO:0000313" key="3">
    <source>
        <dbReference type="Proteomes" id="UP001304847"/>
    </source>
</evidence>
<keyword evidence="3" id="KW-1185">Reference proteome</keyword>
<proteinExistence type="predicted"/>
<protein>
    <submittedName>
        <fullName evidence="2">Uncharacterized protein</fullName>
    </submittedName>
</protein>
<organism evidence="2">
    <name type="scientific">Aeromonas caviae</name>
    <name type="common">Aeromonas punctata</name>
    <dbReference type="NCBI Taxonomy" id="648"/>
    <lineage>
        <taxon>Bacteria</taxon>
        <taxon>Pseudomonadati</taxon>
        <taxon>Pseudomonadota</taxon>
        <taxon>Gammaproteobacteria</taxon>
        <taxon>Aeromonadales</taxon>
        <taxon>Aeromonadaceae</taxon>
        <taxon>Aeromonas</taxon>
    </lineage>
</organism>
<accession>A0A7U0LDW8</accession>
<name>A0A7U0LDW8_AERCA</name>
<reference evidence="1 3" key="2">
    <citation type="submission" date="2023-12" db="EMBL/GenBank/DDBJ databases">
        <title>Characterization of antibiotic resistance in Aeromonas spp. in hospital effluent.</title>
        <authorList>
            <person name="Negoseki B.R.S."/>
            <person name="Krul D."/>
            <person name="Siqueira A.C."/>
            <person name="Almeida M."/>
            <person name="Mesa D."/>
            <person name="Conte D."/>
            <person name="Dalla-Costa L.M."/>
        </authorList>
    </citation>
    <scope>NUCLEOTIDE SEQUENCE [LARGE SCALE GENOMIC DNA]</scope>
    <source>
        <strain evidence="1 3">36v</strain>
    </source>
</reference>
<evidence type="ECO:0000313" key="2">
    <source>
        <dbReference type="EMBL" id="QQX12721.1"/>
    </source>
</evidence>
<reference evidence="2" key="1">
    <citation type="submission" date="2021-01" db="EMBL/GenBank/DDBJ databases">
        <title>GES Beta-lactamases isolated from hospital effluents in Brazil.</title>
        <authorList>
            <person name="Conte D."/>
            <person name="Mesa D."/>
            <person name="Palmeiro J.K."/>
            <person name="Dalla-Costa L.M."/>
        </authorList>
    </citation>
    <scope>NUCLEOTIDE SEQUENCE [LARGE SCALE GENOMIC DNA]</scope>
    <source>
        <strain evidence="2">Aero21</strain>
        <plasmid evidence="2">p1</plasmid>
    </source>
</reference>
<dbReference type="Proteomes" id="UP001304847">
    <property type="component" value="Unassembled WGS sequence"/>
</dbReference>
<dbReference type="AlphaFoldDB" id="A0A7U0LDW8"/>
<sequence length="131" mass="14665">MGAAAEHRGNALICRHLDDELAERRYSEQCAFALQVAEDCNAFSTQAVSYLADPRGMRQKTVERAKARRGWAKRHEKLMAAHCVWVDVDYQDIYAYHAACVARAKAARELLVFALGCWTIPDNITVPRAAA</sequence>
<geneLocation type="plasmid" evidence="2">
    <name>p1</name>
</geneLocation>
<gene>
    <name evidence="2" type="ORF">JC965_26730</name>
    <name evidence="1" type="ORF">VCX44_02545</name>
</gene>